<dbReference type="InterPro" id="IPR032710">
    <property type="entry name" value="NTF2-like_dom_sf"/>
</dbReference>
<sequence>MSRAEVEQLDDRGMAAWDQHDTAAFADLLAEGFTFTDVMAPEPFRTREQVQAYMDTWFMAFPDMRIRATRRVVSDDEVAAEVEFTGTNTGPVRMGDQEIPATGKSVVGTGTYFASVTDGKIASFRAHPDVAALMRQLGLMPGM</sequence>
<dbReference type="Proteomes" id="UP000464186">
    <property type="component" value="Chromosome"/>
</dbReference>
<evidence type="ECO:0000313" key="2">
    <source>
        <dbReference type="Proteomes" id="UP000464186"/>
    </source>
</evidence>
<organism evidence="1 2">
    <name type="scientific">Pseudarthrobacter psychrotolerans</name>
    <dbReference type="NCBI Taxonomy" id="2697569"/>
    <lineage>
        <taxon>Bacteria</taxon>
        <taxon>Bacillati</taxon>
        <taxon>Actinomycetota</taxon>
        <taxon>Actinomycetes</taxon>
        <taxon>Micrococcales</taxon>
        <taxon>Micrococcaceae</taxon>
        <taxon>Pseudarthrobacter</taxon>
    </lineage>
</organism>
<dbReference type="PANTHER" id="PTHR38436">
    <property type="entry name" value="POLYKETIDE CYCLASE SNOAL-LIKE DOMAIN"/>
    <property type="match status" value="1"/>
</dbReference>
<proteinExistence type="predicted"/>
<dbReference type="Gene3D" id="3.10.450.50">
    <property type="match status" value="1"/>
</dbReference>
<dbReference type="SUPFAM" id="SSF54427">
    <property type="entry name" value="NTF2-like"/>
    <property type="match status" value="1"/>
</dbReference>
<reference evidence="1 2" key="1">
    <citation type="submission" date="2020-01" db="EMBL/GenBank/DDBJ databases">
        <title>Pseudarthrobacter psychrotolerans sp. nov., isolated from antarctic soil.</title>
        <authorList>
            <person name="Shin Y."/>
            <person name="Park W."/>
        </authorList>
    </citation>
    <scope>NUCLEOTIDE SEQUENCE [LARGE SCALE GENOMIC DNA]</scope>
    <source>
        <strain evidence="1 2">YJ56</strain>
    </source>
</reference>
<evidence type="ECO:0000313" key="1">
    <source>
        <dbReference type="EMBL" id="QHK21781.1"/>
    </source>
</evidence>
<dbReference type="AlphaFoldDB" id="A0A6P1NXM4"/>
<name>A0A6P1NXM4_9MICC</name>
<protein>
    <submittedName>
        <fullName evidence="1">DUF4440 domain-containing protein</fullName>
    </submittedName>
</protein>
<dbReference type="Pfam" id="PF07366">
    <property type="entry name" value="SnoaL"/>
    <property type="match status" value="1"/>
</dbReference>
<dbReference type="KEGG" id="psey:GU243_21245"/>
<gene>
    <name evidence="1" type="ORF">GU243_21245</name>
</gene>
<keyword evidence="2" id="KW-1185">Reference proteome</keyword>
<dbReference type="PANTHER" id="PTHR38436:SF1">
    <property type="entry name" value="ESTER CYCLASE"/>
    <property type="match status" value="1"/>
</dbReference>
<dbReference type="InterPro" id="IPR009959">
    <property type="entry name" value="Cyclase_SnoaL-like"/>
</dbReference>
<dbReference type="GO" id="GO:0030638">
    <property type="term" value="P:polyketide metabolic process"/>
    <property type="evidence" value="ECO:0007669"/>
    <property type="project" value="InterPro"/>
</dbReference>
<dbReference type="EMBL" id="CP047898">
    <property type="protein sequence ID" value="QHK21781.1"/>
    <property type="molecule type" value="Genomic_DNA"/>
</dbReference>
<accession>A0A6P1NXM4</accession>